<evidence type="ECO:0000259" key="1">
    <source>
        <dbReference type="Pfam" id="PF01609"/>
    </source>
</evidence>
<proteinExistence type="predicted"/>
<dbReference type="PANTHER" id="PTHR34614">
    <property type="match status" value="1"/>
</dbReference>
<dbReference type="InterPro" id="IPR002559">
    <property type="entry name" value="Transposase_11"/>
</dbReference>
<comment type="caution">
    <text evidence="2">The sequence shown here is derived from an EMBL/GenBank/DDBJ whole genome shotgun (WGS) entry which is preliminary data.</text>
</comment>
<dbReference type="InterPro" id="IPR047654">
    <property type="entry name" value="IS1634_transpos"/>
</dbReference>
<dbReference type="RefSeq" id="WP_118320871.1">
    <property type="nucleotide sequence ID" value="NZ_QRVM01000130.1"/>
</dbReference>
<dbReference type="InterPro" id="IPR012337">
    <property type="entry name" value="RNaseH-like_sf"/>
</dbReference>
<dbReference type="AlphaFoldDB" id="A0A412IS49"/>
<dbReference type="SUPFAM" id="SSF53098">
    <property type="entry name" value="Ribonuclease H-like"/>
    <property type="match status" value="1"/>
</dbReference>
<evidence type="ECO:0000313" key="3">
    <source>
        <dbReference type="Proteomes" id="UP000285274"/>
    </source>
</evidence>
<dbReference type="GO" id="GO:0006313">
    <property type="term" value="P:DNA transposition"/>
    <property type="evidence" value="ECO:0007669"/>
    <property type="project" value="InterPro"/>
</dbReference>
<organism evidence="2 3">
    <name type="scientific">Holdemanella biformis</name>
    <dbReference type="NCBI Taxonomy" id="1735"/>
    <lineage>
        <taxon>Bacteria</taxon>
        <taxon>Bacillati</taxon>
        <taxon>Bacillota</taxon>
        <taxon>Erysipelotrichia</taxon>
        <taxon>Erysipelotrichales</taxon>
        <taxon>Erysipelotrichaceae</taxon>
        <taxon>Holdemanella</taxon>
    </lineage>
</organism>
<sequence length="550" mass="64465">MIHYKPVDLPERTVTVRTKSGTYVYLTQKVEYSSKLKCSRPKRIAIGKLNEKGMLIPNQNYFDLYGKPVELDVPGERADTVSCGPFVVVDAIARKTQLLDVLESVFPEQWDKILDLATYMMMTENNVMQYFEDYGYHHALFNESNFTDSTIGRLFDNMNIKNMDLFIRAWVKMHADKDIYISYDSTNMNCVAGNLELAEYGHAKDNPDLPQVNMSLGYNQTGNKPLFYSLYPGSIIDNTECEKMVERAKYYECENMGFILDRGYFSIKNIRYFEKNGYDYILMTKGNARFVQEAVEECQAILRNGYTNYIEEHELYGMTLEKDLFGTGKTEYVHVYYDGIQAEKDKIIINGRYKKMDEIMEGKVQRKTQRKEDVKAYEGYYKVKFDDNGYLFAYQRKEKKIKEMVNKVGYFVIVTSKKMDAAEALSIYRDRDAVEKTFRMEKSYLGFDVFRVHDTEKLESKVFISFVALIIRNEIYQVLKPMYKKNRKENTVPKVIREYERLRITKLSDNKYHVRYSLTSRQKKILGAVGVTEKDYMDKVNKIVQALNES</sequence>
<name>A0A412IS49_9FIRM</name>
<protein>
    <submittedName>
        <fullName evidence="2">IS1634 family transposase</fullName>
    </submittedName>
</protein>
<reference evidence="2 3" key="1">
    <citation type="submission" date="2018-08" db="EMBL/GenBank/DDBJ databases">
        <title>A genome reference for cultivated species of the human gut microbiota.</title>
        <authorList>
            <person name="Zou Y."/>
            <person name="Xue W."/>
            <person name="Luo G."/>
        </authorList>
    </citation>
    <scope>NUCLEOTIDE SEQUENCE [LARGE SCALE GENOMIC DNA]</scope>
    <source>
        <strain evidence="2 3">AF22-10AC</strain>
    </source>
</reference>
<dbReference type="Proteomes" id="UP000285274">
    <property type="component" value="Unassembled WGS sequence"/>
</dbReference>
<feature type="domain" description="Transposase IS4-like" evidence="1">
    <location>
        <begin position="184"/>
        <end position="470"/>
    </location>
</feature>
<evidence type="ECO:0000313" key="2">
    <source>
        <dbReference type="EMBL" id="RGS42915.1"/>
    </source>
</evidence>
<accession>A0A412IS49</accession>
<dbReference type="GO" id="GO:0003677">
    <property type="term" value="F:DNA binding"/>
    <property type="evidence" value="ECO:0007669"/>
    <property type="project" value="InterPro"/>
</dbReference>
<dbReference type="NCBIfam" id="NF033559">
    <property type="entry name" value="transpos_IS1634"/>
    <property type="match status" value="1"/>
</dbReference>
<dbReference type="Pfam" id="PF01609">
    <property type="entry name" value="DDE_Tnp_1"/>
    <property type="match status" value="1"/>
</dbReference>
<dbReference type="PANTHER" id="PTHR34614:SF2">
    <property type="entry name" value="TRANSPOSASE IS4-LIKE DOMAIN-CONTAINING PROTEIN"/>
    <property type="match status" value="1"/>
</dbReference>
<dbReference type="EMBL" id="QRVM01000130">
    <property type="protein sequence ID" value="RGS42915.1"/>
    <property type="molecule type" value="Genomic_DNA"/>
</dbReference>
<dbReference type="GO" id="GO:0004803">
    <property type="term" value="F:transposase activity"/>
    <property type="evidence" value="ECO:0007669"/>
    <property type="project" value="InterPro"/>
</dbReference>
<gene>
    <name evidence="2" type="ORF">DWX92_12515</name>
</gene>